<accession>A0AAD1SZ98</accession>
<evidence type="ECO:0000256" key="1">
    <source>
        <dbReference type="SAM" id="MobiDB-lite"/>
    </source>
</evidence>
<reference evidence="2" key="1">
    <citation type="submission" date="2022-03" db="EMBL/GenBank/DDBJ databases">
        <authorList>
            <person name="Alioto T."/>
            <person name="Alioto T."/>
            <person name="Gomez Garrido J."/>
        </authorList>
    </citation>
    <scope>NUCLEOTIDE SEQUENCE</scope>
</reference>
<sequence>MATEHEAHNTPTQGDTKRGAITSQCWDSSSLKGMIVAVTTEPNGDPEGLQELLTQSLACTGLLVSGLWDMTCTSLLQVCALPMEGIG</sequence>
<keyword evidence="3" id="KW-1185">Reference proteome</keyword>
<dbReference type="Proteomes" id="UP001295444">
    <property type="component" value="Chromosome 09"/>
</dbReference>
<feature type="region of interest" description="Disordered" evidence="1">
    <location>
        <begin position="1"/>
        <end position="21"/>
    </location>
</feature>
<organism evidence="2 3">
    <name type="scientific">Pelobates cultripes</name>
    <name type="common">Western spadefoot toad</name>
    <dbReference type="NCBI Taxonomy" id="61616"/>
    <lineage>
        <taxon>Eukaryota</taxon>
        <taxon>Metazoa</taxon>
        <taxon>Chordata</taxon>
        <taxon>Craniata</taxon>
        <taxon>Vertebrata</taxon>
        <taxon>Euteleostomi</taxon>
        <taxon>Amphibia</taxon>
        <taxon>Batrachia</taxon>
        <taxon>Anura</taxon>
        <taxon>Pelobatoidea</taxon>
        <taxon>Pelobatidae</taxon>
        <taxon>Pelobates</taxon>
    </lineage>
</organism>
<gene>
    <name evidence="2" type="ORF">PECUL_23A000968</name>
</gene>
<evidence type="ECO:0000313" key="2">
    <source>
        <dbReference type="EMBL" id="CAH2314873.1"/>
    </source>
</evidence>
<dbReference type="EMBL" id="OW240920">
    <property type="protein sequence ID" value="CAH2314873.1"/>
    <property type="molecule type" value="Genomic_DNA"/>
</dbReference>
<proteinExistence type="predicted"/>
<name>A0AAD1SZ98_PELCU</name>
<evidence type="ECO:0000313" key="3">
    <source>
        <dbReference type="Proteomes" id="UP001295444"/>
    </source>
</evidence>
<dbReference type="AlphaFoldDB" id="A0AAD1SZ98"/>
<protein>
    <submittedName>
        <fullName evidence="2">Uncharacterized protein</fullName>
    </submittedName>
</protein>